<dbReference type="EMBL" id="ANOH01000050">
    <property type="protein sequence ID" value="EMI57945.1"/>
    <property type="molecule type" value="Genomic_DNA"/>
</dbReference>
<comment type="caution">
    <text evidence="1">The sequence shown here is derived from an EMBL/GenBank/DDBJ whole genome shotgun (WGS) entry which is preliminary data.</text>
</comment>
<dbReference type="OrthoDB" id="286488at2"/>
<evidence type="ECO:0008006" key="3">
    <source>
        <dbReference type="Google" id="ProtNLM"/>
    </source>
</evidence>
<dbReference type="PATRIC" id="fig|1263870.3.peg.645"/>
<evidence type="ECO:0000313" key="1">
    <source>
        <dbReference type="EMBL" id="EMI57945.1"/>
    </source>
</evidence>
<name>M5U932_9BACT</name>
<dbReference type="Proteomes" id="UP000011885">
    <property type="component" value="Unassembled WGS sequence"/>
</dbReference>
<evidence type="ECO:0000313" key="2">
    <source>
        <dbReference type="Proteomes" id="UP000011885"/>
    </source>
</evidence>
<proteinExistence type="predicted"/>
<dbReference type="RefSeq" id="WP_008674197.1">
    <property type="nucleotide sequence ID" value="NZ_ANOH01000050.1"/>
</dbReference>
<gene>
    <name evidence="1" type="ORF">RSSM_00585</name>
</gene>
<keyword evidence="2" id="KW-1185">Reference proteome</keyword>
<organism evidence="1 2">
    <name type="scientific">Rhodopirellula sallentina SM41</name>
    <dbReference type="NCBI Taxonomy" id="1263870"/>
    <lineage>
        <taxon>Bacteria</taxon>
        <taxon>Pseudomonadati</taxon>
        <taxon>Planctomycetota</taxon>
        <taxon>Planctomycetia</taxon>
        <taxon>Pirellulales</taxon>
        <taxon>Pirellulaceae</taxon>
        <taxon>Rhodopirellula</taxon>
    </lineage>
</organism>
<reference evidence="1 2" key="1">
    <citation type="journal article" date="2013" name="Mar. Genomics">
        <title>Expression of sulfatases in Rhodopirellula baltica and the diversity of sulfatases in the genus Rhodopirellula.</title>
        <authorList>
            <person name="Wegner C.E."/>
            <person name="Richter-Heitmann T."/>
            <person name="Klindworth A."/>
            <person name="Klockow C."/>
            <person name="Richter M."/>
            <person name="Achstetter T."/>
            <person name="Glockner F.O."/>
            <person name="Harder J."/>
        </authorList>
    </citation>
    <scope>NUCLEOTIDE SEQUENCE [LARGE SCALE GENOMIC DNA]</scope>
    <source>
        <strain evidence="1 2">SM41</strain>
    </source>
</reference>
<protein>
    <recommendedName>
        <fullName evidence="3">N-acetyltransferase domain-containing protein</fullName>
    </recommendedName>
</protein>
<accession>M5U932</accession>
<dbReference type="AlphaFoldDB" id="M5U932"/>
<sequence length="161" mass="18962">MFVRRRFDSLHSQAESISAITRGRIIMRAGKLAAIEQHWVRSPVSVAQIWWESNHGRLRGDECLLDYHVPRGLSAFITLDYIRSGSETRYKTFIGACHVLNEIARLRHCSAIVAHVTNVRISDRLLERLGWQRHLEHWRGRHYIRRFYDGYPTFPSRYCEA</sequence>